<comment type="caution">
    <text evidence="12">The sequence shown here is derived from an EMBL/GenBank/DDBJ whole genome shotgun (WGS) entry which is preliminary data.</text>
</comment>
<dbReference type="Pfam" id="PF00750">
    <property type="entry name" value="tRNA-synt_1d"/>
    <property type="match status" value="1"/>
</dbReference>
<evidence type="ECO:0000313" key="13">
    <source>
        <dbReference type="EMBL" id="CAL1135088.1"/>
    </source>
</evidence>
<dbReference type="GO" id="GO:0006420">
    <property type="term" value="P:arginyl-tRNA aminoacylation"/>
    <property type="evidence" value="ECO:0007669"/>
    <property type="project" value="InterPro"/>
</dbReference>
<dbReference type="Gene3D" id="3.30.1360.70">
    <property type="entry name" value="Arginyl tRNA synthetase N-terminal domain"/>
    <property type="match status" value="1"/>
</dbReference>
<feature type="domain" description="Arginyl tRNA synthetase N-terminal" evidence="11">
    <location>
        <begin position="81"/>
        <end position="172"/>
    </location>
</feature>
<dbReference type="Gene3D" id="3.40.50.1820">
    <property type="entry name" value="alpha/beta hydrolase"/>
    <property type="match status" value="1"/>
</dbReference>
<sequence length="1012" mass="113368">MLRQAMLPCCFQNPLRRRSPASWVLLGLALSRFASTFVSTVAPVQRAKWPWHEAESKVRLLSSVQTLQSNVRTLSQASLQFQTSELFKAALLAAASDLEGATLDPLVTTADPRFGDYQCNNAMSLFKQSKQQGGKDGWKSPRDVGQAIKDALPAEAAELFEEAIDFGKGGKPEFLEKEKLVTARPATNLQLSSSGSLDLYFQRWESDRRQRVRAVVFIHPGETDHATWYNVLAVRLASLGCMSLAIDVQGFGQSDGARGYFESFEEVKEDFICFVRAKWLAIVQSQAEVPGLVFVAKGFGALLLLRALPEIKSLAHETGTVPVLVLLSPGLQFNSFIGDQGSVSCGLNSSQCATQPLAQCARAPMSLGPAGEGQTLEYLSRWFPKMLVTDPVDPDMVCRDPQAIDRMSRDALIWRQGYRARVLAEILQEQSRLPDMIEQTPEAFSCPALILHGSSDKLYSAQGSHAVHRLWCQNIQGGDAPGSFPVLKIYDGAYHQLLNEPNRDEVISDIIAFVNVAPQGFITIKLKTSWMQEQMGDLFEHELQLRSSSPQRIVIDYSSPNIAKEMHVGHLRSTILGDTVANLFSYLGHDVVRLNHVGDWGTQFGMLLEYMRRKDALDGEASMVSDLQQFYRSAKQAFDEDEDFRKSAQTNVVELQGGSEWARTAWNRICEASRKEFDLVYQRLNIEGLQERGESFYNEMLPDVVEDLQRKNLVTESDGALCVFTNVSETPLIIQKADGGFGYDSTDCAAVRHRVQDEKAQRVIYVIDNGQELHMRMVFSAAEKAGWLGEGQKRLDFMGFGLVQGQDGKKFKTRSGDVVRLRDLLDEAASRSEAELRKRAEAAQRDIDTQKEEQLKKDAESIGVAAVKYFDLRQNRNSDYRFSYDQMLDPKGNTAVYVLYAYARIAGVLRRAEHDVSSLSSSDLVLTEPSERALALRLMRLPEVLTQLEDDLLPSRLIDHIYGLATDFTTFYTECFVIGSEQEKSRLVLLEVVRRQLAQCLGFLRIQPFEQL</sequence>
<dbReference type="NCBIfam" id="TIGR00456">
    <property type="entry name" value="argS"/>
    <property type="match status" value="1"/>
</dbReference>
<dbReference type="InterPro" id="IPR014729">
    <property type="entry name" value="Rossmann-like_a/b/a_fold"/>
</dbReference>
<evidence type="ECO:0000256" key="3">
    <source>
        <dbReference type="ARBA" id="ARBA00022598"/>
    </source>
</evidence>
<dbReference type="InterPro" id="IPR009080">
    <property type="entry name" value="tRNAsynth_Ia_anticodon-bd"/>
</dbReference>
<dbReference type="SMART" id="SM00836">
    <property type="entry name" value="DALR_1"/>
    <property type="match status" value="1"/>
</dbReference>
<evidence type="ECO:0000256" key="4">
    <source>
        <dbReference type="ARBA" id="ARBA00022741"/>
    </source>
</evidence>
<gene>
    <name evidence="12" type="ORF">C1SCF055_LOCUS9477</name>
</gene>
<dbReference type="InterPro" id="IPR022742">
    <property type="entry name" value="Hydrolase_4"/>
</dbReference>
<evidence type="ECO:0000256" key="6">
    <source>
        <dbReference type="ARBA" id="ARBA00022917"/>
    </source>
</evidence>
<dbReference type="HAMAP" id="MF_00123">
    <property type="entry name" value="Arg_tRNA_synth"/>
    <property type="match status" value="1"/>
</dbReference>
<dbReference type="SUPFAM" id="SSF52374">
    <property type="entry name" value="Nucleotidylyl transferase"/>
    <property type="match status" value="1"/>
</dbReference>
<feature type="domain" description="DALR anticodon binding" evidence="10">
    <location>
        <begin position="898"/>
        <end position="1012"/>
    </location>
</feature>
<dbReference type="PANTHER" id="PTHR11956:SF5">
    <property type="entry name" value="ARGININE--TRNA LIGASE, CYTOPLASMIC"/>
    <property type="match status" value="1"/>
</dbReference>
<dbReference type="GO" id="GO:0005737">
    <property type="term" value="C:cytoplasm"/>
    <property type="evidence" value="ECO:0007669"/>
    <property type="project" value="InterPro"/>
</dbReference>
<dbReference type="Proteomes" id="UP001152797">
    <property type="component" value="Unassembled WGS sequence"/>
</dbReference>
<evidence type="ECO:0000259" key="11">
    <source>
        <dbReference type="SMART" id="SM01016"/>
    </source>
</evidence>
<comment type="catalytic activity">
    <reaction evidence="9">
        <text>tRNA(Arg) + L-arginine + ATP = L-arginyl-tRNA(Arg) + AMP + diphosphate</text>
        <dbReference type="Rhea" id="RHEA:20301"/>
        <dbReference type="Rhea" id="RHEA-COMP:9658"/>
        <dbReference type="Rhea" id="RHEA-COMP:9673"/>
        <dbReference type="ChEBI" id="CHEBI:30616"/>
        <dbReference type="ChEBI" id="CHEBI:32682"/>
        <dbReference type="ChEBI" id="CHEBI:33019"/>
        <dbReference type="ChEBI" id="CHEBI:78442"/>
        <dbReference type="ChEBI" id="CHEBI:78513"/>
        <dbReference type="ChEBI" id="CHEBI:456215"/>
        <dbReference type="EC" id="6.1.1.19"/>
    </reaction>
</comment>
<dbReference type="OrthoDB" id="68056at2759"/>
<dbReference type="InterPro" id="IPR005148">
    <property type="entry name" value="Arg-tRNA-synth_N"/>
</dbReference>
<dbReference type="Gene3D" id="1.10.730.10">
    <property type="entry name" value="Isoleucyl-tRNA Synthetase, Domain 1"/>
    <property type="match status" value="1"/>
</dbReference>
<dbReference type="SUPFAM" id="SSF53474">
    <property type="entry name" value="alpha/beta-Hydrolases"/>
    <property type="match status" value="1"/>
</dbReference>
<keyword evidence="4" id="KW-0547">Nucleotide-binding</keyword>
<comment type="similarity">
    <text evidence="1">Belongs to the class-I aminoacyl-tRNA synthetase family.</text>
</comment>
<dbReference type="PROSITE" id="PS00178">
    <property type="entry name" value="AA_TRNA_LIGASE_I"/>
    <property type="match status" value="1"/>
</dbReference>
<dbReference type="GO" id="GO:0004814">
    <property type="term" value="F:arginine-tRNA ligase activity"/>
    <property type="evidence" value="ECO:0007669"/>
    <property type="project" value="UniProtKB-EC"/>
</dbReference>
<dbReference type="Pfam" id="PF05746">
    <property type="entry name" value="DALR_1"/>
    <property type="match status" value="1"/>
</dbReference>
<dbReference type="InterPro" id="IPR008909">
    <property type="entry name" value="DALR_anticod-bd"/>
</dbReference>
<name>A0A9P1C068_9DINO</name>
<dbReference type="InterPro" id="IPR035684">
    <property type="entry name" value="ArgRS_core"/>
</dbReference>
<reference evidence="13" key="2">
    <citation type="submission" date="2024-04" db="EMBL/GenBank/DDBJ databases">
        <authorList>
            <person name="Chen Y."/>
            <person name="Shah S."/>
            <person name="Dougan E. K."/>
            <person name="Thang M."/>
            <person name="Chan C."/>
        </authorList>
    </citation>
    <scope>NUCLEOTIDE SEQUENCE [LARGE SCALE GENOMIC DNA]</scope>
</reference>
<dbReference type="EC" id="6.1.1.19" evidence="2"/>
<dbReference type="EMBL" id="CAMXCT010000657">
    <property type="protein sequence ID" value="CAI3981713.1"/>
    <property type="molecule type" value="Genomic_DNA"/>
</dbReference>
<evidence type="ECO:0000256" key="9">
    <source>
        <dbReference type="ARBA" id="ARBA00049339"/>
    </source>
</evidence>
<accession>A0A9P1C068</accession>
<dbReference type="SUPFAM" id="SSF55190">
    <property type="entry name" value="Arginyl-tRNA synthetase (ArgRS), N-terminal 'additional' domain"/>
    <property type="match status" value="1"/>
</dbReference>
<dbReference type="SUPFAM" id="SSF47323">
    <property type="entry name" value="Anticodon-binding domain of a subclass of class I aminoacyl-tRNA synthetases"/>
    <property type="match status" value="1"/>
</dbReference>
<dbReference type="SMART" id="SM01016">
    <property type="entry name" value="Arg_tRNA_synt_N"/>
    <property type="match status" value="1"/>
</dbReference>
<dbReference type="GO" id="GO:0005524">
    <property type="term" value="F:ATP binding"/>
    <property type="evidence" value="ECO:0007669"/>
    <property type="project" value="UniProtKB-KW"/>
</dbReference>
<evidence type="ECO:0000256" key="2">
    <source>
        <dbReference type="ARBA" id="ARBA00012837"/>
    </source>
</evidence>
<evidence type="ECO:0000256" key="7">
    <source>
        <dbReference type="ARBA" id="ARBA00023146"/>
    </source>
</evidence>
<dbReference type="CDD" id="cd00671">
    <property type="entry name" value="ArgRS_core"/>
    <property type="match status" value="1"/>
</dbReference>
<dbReference type="InterPro" id="IPR001278">
    <property type="entry name" value="Arg-tRNA-ligase"/>
</dbReference>
<keyword evidence="7" id="KW-0030">Aminoacyl-tRNA synthetase</keyword>
<dbReference type="Gene3D" id="3.40.50.620">
    <property type="entry name" value="HUPs"/>
    <property type="match status" value="1"/>
</dbReference>
<evidence type="ECO:0000259" key="10">
    <source>
        <dbReference type="SMART" id="SM00836"/>
    </source>
</evidence>
<dbReference type="EMBL" id="CAMXCT030000657">
    <property type="protein sequence ID" value="CAL4769025.1"/>
    <property type="molecule type" value="Genomic_DNA"/>
</dbReference>
<organism evidence="12">
    <name type="scientific">Cladocopium goreaui</name>
    <dbReference type="NCBI Taxonomy" id="2562237"/>
    <lineage>
        <taxon>Eukaryota</taxon>
        <taxon>Sar</taxon>
        <taxon>Alveolata</taxon>
        <taxon>Dinophyceae</taxon>
        <taxon>Suessiales</taxon>
        <taxon>Symbiodiniaceae</taxon>
        <taxon>Cladocopium</taxon>
    </lineage>
</organism>
<keyword evidence="5" id="KW-0067">ATP-binding</keyword>
<dbReference type="PANTHER" id="PTHR11956">
    <property type="entry name" value="ARGINYL-TRNA SYNTHETASE"/>
    <property type="match status" value="1"/>
</dbReference>
<reference evidence="12" key="1">
    <citation type="submission" date="2022-10" db="EMBL/GenBank/DDBJ databases">
        <authorList>
            <person name="Chen Y."/>
            <person name="Dougan E. K."/>
            <person name="Chan C."/>
            <person name="Rhodes N."/>
            <person name="Thang M."/>
        </authorList>
    </citation>
    <scope>NUCLEOTIDE SEQUENCE</scope>
</reference>
<dbReference type="InterPro" id="IPR001412">
    <property type="entry name" value="aa-tRNA-synth_I_CS"/>
</dbReference>
<evidence type="ECO:0000313" key="12">
    <source>
        <dbReference type="EMBL" id="CAI3981713.1"/>
    </source>
</evidence>
<evidence type="ECO:0000256" key="8">
    <source>
        <dbReference type="ARBA" id="ARBA00033033"/>
    </source>
</evidence>
<evidence type="ECO:0000256" key="1">
    <source>
        <dbReference type="ARBA" id="ARBA00005594"/>
    </source>
</evidence>
<dbReference type="InterPro" id="IPR036695">
    <property type="entry name" value="Arg-tRNA-synth_N_sf"/>
</dbReference>
<dbReference type="AlphaFoldDB" id="A0A9P1C068"/>
<dbReference type="Pfam" id="PF12146">
    <property type="entry name" value="Hydrolase_4"/>
    <property type="match status" value="1"/>
</dbReference>
<keyword evidence="14" id="KW-1185">Reference proteome</keyword>
<keyword evidence="3" id="KW-0436">Ligase</keyword>
<keyword evidence="6" id="KW-0648">Protein biosynthesis</keyword>
<dbReference type="PRINTS" id="PR01038">
    <property type="entry name" value="TRNASYNTHARG"/>
</dbReference>
<evidence type="ECO:0000313" key="14">
    <source>
        <dbReference type="Proteomes" id="UP001152797"/>
    </source>
</evidence>
<evidence type="ECO:0000256" key="5">
    <source>
        <dbReference type="ARBA" id="ARBA00022840"/>
    </source>
</evidence>
<proteinExistence type="inferred from homology"/>
<dbReference type="FunFam" id="3.40.50.620:FF:000116">
    <property type="entry name" value="Arginine--tRNA ligase"/>
    <property type="match status" value="1"/>
</dbReference>
<protein>
    <recommendedName>
        <fullName evidence="2">arginine--tRNA ligase</fullName>
        <ecNumber evidence="2">6.1.1.19</ecNumber>
    </recommendedName>
    <alternativeName>
        <fullName evidence="8">Arginyl-tRNA synthetase</fullName>
    </alternativeName>
</protein>
<dbReference type="InterPro" id="IPR029058">
    <property type="entry name" value="AB_hydrolase_fold"/>
</dbReference>
<dbReference type="Pfam" id="PF03485">
    <property type="entry name" value="Arg_tRNA_synt_N"/>
    <property type="match status" value="1"/>
</dbReference>
<dbReference type="EMBL" id="CAMXCT020000657">
    <property type="protein sequence ID" value="CAL1135088.1"/>
    <property type="molecule type" value="Genomic_DNA"/>
</dbReference>